<name>A0A502ESD7_9FLAO</name>
<keyword evidence="3" id="KW-0998">Cell outer membrane</keyword>
<gene>
    <name evidence="5" type="ORF">EAH81_11775</name>
</gene>
<reference evidence="5 6" key="1">
    <citation type="journal article" date="2019" name="Environ. Microbiol.">
        <title>Species interactions and distinct microbial communities in high Arctic permafrost affected cryosols are associated with the CH4 and CO2 gas fluxes.</title>
        <authorList>
            <person name="Altshuler I."/>
            <person name="Hamel J."/>
            <person name="Turney S."/>
            <person name="Magnuson E."/>
            <person name="Levesque R."/>
            <person name="Greer C."/>
            <person name="Whyte L.G."/>
        </authorList>
    </citation>
    <scope>NUCLEOTIDE SEQUENCE [LARGE SCALE GENOMIC DNA]</scope>
    <source>
        <strain evidence="5 6">42</strain>
    </source>
</reference>
<evidence type="ECO:0000256" key="1">
    <source>
        <dbReference type="ARBA" id="ARBA00004442"/>
    </source>
</evidence>
<dbReference type="Gene3D" id="2.40.170.20">
    <property type="entry name" value="TonB-dependent receptor, beta-barrel domain"/>
    <property type="match status" value="1"/>
</dbReference>
<feature type="domain" description="Outer membrane protein beta-barrel" evidence="4">
    <location>
        <begin position="383"/>
        <end position="787"/>
    </location>
</feature>
<dbReference type="PANTHER" id="PTHR40980">
    <property type="entry name" value="PLUG DOMAIN-CONTAINING PROTEIN"/>
    <property type="match status" value="1"/>
</dbReference>
<evidence type="ECO:0000259" key="4">
    <source>
        <dbReference type="Pfam" id="PF14905"/>
    </source>
</evidence>
<evidence type="ECO:0000256" key="3">
    <source>
        <dbReference type="ARBA" id="ARBA00023237"/>
    </source>
</evidence>
<dbReference type="InterPro" id="IPR036942">
    <property type="entry name" value="Beta-barrel_TonB_sf"/>
</dbReference>
<evidence type="ECO:0000313" key="5">
    <source>
        <dbReference type="EMBL" id="TPG39972.1"/>
    </source>
</evidence>
<evidence type="ECO:0000313" key="6">
    <source>
        <dbReference type="Proteomes" id="UP000319700"/>
    </source>
</evidence>
<proteinExistence type="predicted"/>
<organism evidence="5 6">
    <name type="scientific">Flavobacterium pectinovorum</name>
    <dbReference type="NCBI Taxonomy" id="29533"/>
    <lineage>
        <taxon>Bacteria</taxon>
        <taxon>Pseudomonadati</taxon>
        <taxon>Bacteroidota</taxon>
        <taxon>Flavobacteriia</taxon>
        <taxon>Flavobacteriales</taxon>
        <taxon>Flavobacteriaceae</taxon>
        <taxon>Flavobacterium</taxon>
    </lineage>
</organism>
<evidence type="ECO:0000256" key="2">
    <source>
        <dbReference type="ARBA" id="ARBA00023136"/>
    </source>
</evidence>
<protein>
    <submittedName>
        <fullName evidence="5">TonB-dependent receptor</fullName>
    </submittedName>
</protein>
<dbReference type="InterPro" id="IPR041700">
    <property type="entry name" value="OMP_b-brl_3"/>
</dbReference>
<dbReference type="PANTHER" id="PTHR40980:SF4">
    <property type="entry name" value="TONB-DEPENDENT RECEPTOR-LIKE BETA-BARREL DOMAIN-CONTAINING PROTEIN"/>
    <property type="match status" value="1"/>
</dbReference>
<keyword evidence="6" id="KW-1185">Reference proteome</keyword>
<accession>A0A502ESD7</accession>
<dbReference type="Pfam" id="PF14905">
    <property type="entry name" value="OMP_b-brl_3"/>
    <property type="match status" value="1"/>
</dbReference>
<dbReference type="InterPro" id="IPR008969">
    <property type="entry name" value="CarboxyPept-like_regulatory"/>
</dbReference>
<dbReference type="InterPro" id="IPR013783">
    <property type="entry name" value="Ig-like_fold"/>
</dbReference>
<comment type="caution">
    <text evidence="5">The sequence shown here is derived from an EMBL/GenBank/DDBJ whole genome shotgun (WGS) entry which is preliminary data.</text>
</comment>
<dbReference type="Proteomes" id="UP000319700">
    <property type="component" value="Unassembled WGS sequence"/>
</dbReference>
<keyword evidence="2" id="KW-0472">Membrane</keyword>
<dbReference type="SUPFAM" id="SSF56935">
    <property type="entry name" value="Porins"/>
    <property type="match status" value="1"/>
</dbReference>
<comment type="subcellular location">
    <subcellularLocation>
        <location evidence="1">Cell outer membrane</location>
    </subcellularLocation>
</comment>
<keyword evidence="5" id="KW-0675">Receptor</keyword>
<dbReference type="Gene3D" id="2.60.40.10">
    <property type="entry name" value="Immunoglobulins"/>
    <property type="match status" value="1"/>
</dbReference>
<dbReference type="GO" id="GO:0009279">
    <property type="term" value="C:cell outer membrane"/>
    <property type="evidence" value="ECO:0007669"/>
    <property type="project" value="UniProtKB-SubCell"/>
</dbReference>
<dbReference type="SUPFAM" id="SSF49464">
    <property type="entry name" value="Carboxypeptidase regulatory domain-like"/>
    <property type="match status" value="1"/>
</dbReference>
<dbReference type="AlphaFoldDB" id="A0A502ESD7"/>
<dbReference type="EMBL" id="RCZH01000007">
    <property type="protein sequence ID" value="TPG39972.1"/>
    <property type="molecule type" value="Genomic_DNA"/>
</dbReference>
<sequence length="810" mass="92033">MLAQFSIFYKSMIKMGKVYLIVLFLIIIFPNEIFSQIKISGQIRNQNDKPIELVEIQFQDKDSVIVKSELTDVNGDFKTSIDKGEYLILIKGFGKMLQKQKVKADQNLDMGVIKIFENQEQLKEVTILSKKKLIERKVDRLVFNVENSISAIGGDATDALKVTPGIRIEEDQISMIGKSGMSVMIDDKLVKLSGDDLISFLKGIPSGNIKSIEVISNPPAKYDAEGNSGIVNIKLKKAKKNSISGNLKTSYSQAKYPLGTLGGGLNYQKDKLTVTSNISYNNGSTAPYQEYTIYYPKYTWFETNKVRSFQNNLSGGITLDYQINSKTTMGLQYSGASNKPIRKGLNTSSITNNNFVLDSLIVTPSRLEIDRKTNSVNFHVITKIDSIGRQLSVDVDYFNYSADLNNNFSTNTSLPNGTDVPDRFISANNLSDQNIDIYSAKIDYELPLKWVNVSFGGKVSFIDNSSAVSYFNTTNSDPIFEPLKSNIFDYKENTQAVYISGNKNLSKKWDLQLGLRLENTQTKGFSETLNQTNVNNYLKLFPTLYLTYKASENSTFGFNYNRRIDRPAFSKLNPFRFYTSSFNYTEGNPFLQPYFTDNIELSHTGKNLYSSVYAYYLKNGFDEVAFVSAGSITQIVRPINFYTEKSIGWIESYTFNKWKWWESNNQLNVYYSQTTSDITNVLPNIDSWTCSFNSTNVFTLNKAKTIKSELNFTGKSPSTAGSYSISGFYYFDMGFTFLFLKNKLQTSVNFLDVFRTQKKTYTQSVNGIKQENYDYRDTQKIRLSLVWNFGKSIKASKKKLSNEEEKKRTN</sequence>